<dbReference type="PROSITE" id="PS51186">
    <property type="entry name" value="GNAT"/>
    <property type="match status" value="1"/>
</dbReference>
<dbReference type="SUPFAM" id="SSF55729">
    <property type="entry name" value="Acyl-CoA N-acyltransferases (Nat)"/>
    <property type="match status" value="1"/>
</dbReference>
<dbReference type="Gene3D" id="3.40.630.30">
    <property type="match status" value="1"/>
</dbReference>
<dbReference type="GO" id="GO:0016747">
    <property type="term" value="F:acyltransferase activity, transferring groups other than amino-acyl groups"/>
    <property type="evidence" value="ECO:0007669"/>
    <property type="project" value="InterPro"/>
</dbReference>
<dbReference type="InterPro" id="IPR016181">
    <property type="entry name" value="Acyl_CoA_acyltransferase"/>
</dbReference>
<comment type="caution">
    <text evidence="2">The sequence shown here is derived from an EMBL/GenBank/DDBJ whole genome shotgun (WGS) entry which is preliminary data.</text>
</comment>
<dbReference type="Proteomes" id="UP000076715">
    <property type="component" value="Unassembled WGS sequence"/>
</dbReference>
<accession>A0A162Z6Q7</accession>
<name>A0A162Z6Q7_9FLAO</name>
<dbReference type="InterPro" id="IPR000182">
    <property type="entry name" value="GNAT_dom"/>
</dbReference>
<dbReference type="CDD" id="cd04301">
    <property type="entry name" value="NAT_SF"/>
    <property type="match status" value="1"/>
</dbReference>
<proteinExistence type="predicted"/>
<dbReference type="EMBL" id="LQRT01000024">
    <property type="protein sequence ID" value="KZS39590.1"/>
    <property type="molecule type" value="Genomic_DNA"/>
</dbReference>
<keyword evidence="3" id="KW-1185">Reference proteome</keyword>
<dbReference type="AlphaFoldDB" id="A0A162Z6Q7"/>
<sequence>MNYIRIRYKQLALEKLKIQLIKAKEEDKVFLFKLRMQTMVVHLEKAGIFLSNKEHKDRVNKGFKGAYIVLRSNNKVGVLKCIETAETIEIMQLQIAPEYQGLGIGKKVVEDVISRAKSTKKILILKVLKENPAIRLYERVGFKAIGEDDHEFHMKLIL</sequence>
<reference evidence="2 3" key="1">
    <citation type="submission" date="2016-01" db="EMBL/GenBank/DDBJ databases">
        <title>The draft genome sequence of Aquimarina sp. RZW4-3-2.</title>
        <authorList>
            <person name="Wang Y."/>
        </authorList>
    </citation>
    <scope>NUCLEOTIDE SEQUENCE [LARGE SCALE GENOMIC DNA]</scope>
    <source>
        <strain evidence="2 3">RZW4-3-2</strain>
    </source>
</reference>
<evidence type="ECO:0000259" key="1">
    <source>
        <dbReference type="PROSITE" id="PS51186"/>
    </source>
</evidence>
<protein>
    <recommendedName>
        <fullName evidence="1">N-acetyltransferase domain-containing protein</fullName>
    </recommendedName>
</protein>
<feature type="domain" description="N-acetyltransferase" evidence="1">
    <location>
        <begin position="18"/>
        <end position="158"/>
    </location>
</feature>
<organism evidence="2 3">
    <name type="scientific">Aquimarina aggregata</name>
    <dbReference type="NCBI Taxonomy" id="1642818"/>
    <lineage>
        <taxon>Bacteria</taxon>
        <taxon>Pseudomonadati</taxon>
        <taxon>Bacteroidota</taxon>
        <taxon>Flavobacteriia</taxon>
        <taxon>Flavobacteriales</taxon>
        <taxon>Flavobacteriaceae</taxon>
        <taxon>Aquimarina</taxon>
    </lineage>
</organism>
<dbReference type="Pfam" id="PF00583">
    <property type="entry name" value="Acetyltransf_1"/>
    <property type="match status" value="1"/>
</dbReference>
<evidence type="ECO:0000313" key="3">
    <source>
        <dbReference type="Proteomes" id="UP000076715"/>
    </source>
</evidence>
<dbReference type="STRING" id="1642818.AWE51_08030"/>
<evidence type="ECO:0000313" key="2">
    <source>
        <dbReference type="EMBL" id="KZS39590.1"/>
    </source>
</evidence>
<gene>
    <name evidence="2" type="ORF">AWE51_08030</name>
</gene>